<keyword evidence="4" id="KW-1185">Reference proteome</keyword>
<feature type="coiled-coil region" evidence="1">
    <location>
        <begin position="28"/>
        <end position="126"/>
    </location>
</feature>
<dbReference type="AlphaFoldDB" id="A0A4W5RCE2"/>
<reference evidence="3" key="2">
    <citation type="submission" date="2025-08" db="UniProtKB">
        <authorList>
            <consortium name="Ensembl"/>
        </authorList>
    </citation>
    <scope>IDENTIFICATION</scope>
</reference>
<dbReference type="STRING" id="62062.ENSHHUP00000083970"/>
<reference evidence="4" key="1">
    <citation type="submission" date="2018-06" db="EMBL/GenBank/DDBJ databases">
        <title>Genome assembly of Danube salmon.</title>
        <authorList>
            <person name="Macqueen D.J."/>
            <person name="Gundappa M.K."/>
        </authorList>
    </citation>
    <scope>NUCLEOTIDE SEQUENCE [LARGE SCALE GENOMIC DNA]</scope>
</reference>
<dbReference type="PANTHER" id="PTHR28594:SF1">
    <property type="entry name" value="ATR-INTERACTING PROTEIN"/>
    <property type="match status" value="1"/>
</dbReference>
<sequence>MRDREIPEFPCKDTFVNRNQSKTDGEHLKQLEAQQADLQKKLKEVEEEILMKNGEIRVLRDSLRVAQQEKEAQRQAQLLLEREKRDTQSEKEKELSKKVQSLLSELHFKEAEMNEMKTKLQNTEKGRKAVASPVTRNRLAALQSASISV</sequence>
<dbReference type="InterPro" id="IPR033349">
    <property type="entry name" value="ATRIP"/>
</dbReference>
<evidence type="ECO:0000313" key="4">
    <source>
        <dbReference type="Proteomes" id="UP000314982"/>
    </source>
</evidence>
<feature type="compositionally biased region" description="Basic and acidic residues" evidence="2">
    <location>
        <begin position="1"/>
        <end position="11"/>
    </location>
</feature>
<organism evidence="3 4">
    <name type="scientific">Hucho hucho</name>
    <name type="common">huchen</name>
    <dbReference type="NCBI Taxonomy" id="62062"/>
    <lineage>
        <taxon>Eukaryota</taxon>
        <taxon>Metazoa</taxon>
        <taxon>Chordata</taxon>
        <taxon>Craniata</taxon>
        <taxon>Vertebrata</taxon>
        <taxon>Euteleostomi</taxon>
        <taxon>Actinopterygii</taxon>
        <taxon>Neopterygii</taxon>
        <taxon>Teleostei</taxon>
        <taxon>Protacanthopterygii</taxon>
        <taxon>Salmoniformes</taxon>
        <taxon>Salmonidae</taxon>
        <taxon>Salmoninae</taxon>
        <taxon>Hucho</taxon>
    </lineage>
</organism>
<feature type="region of interest" description="Disordered" evidence="2">
    <location>
        <begin position="1"/>
        <end position="20"/>
    </location>
</feature>
<name>A0A4W5RCE2_9TELE</name>
<dbReference type="Ensembl" id="ENSHHUT00000086604.1">
    <property type="protein sequence ID" value="ENSHHUP00000083970.1"/>
    <property type="gene ID" value="ENSHHUG00000048697.1"/>
</dbReference>
<evidence type="ECO:0000256" key="2">
    <source>
        <dbReference type="SAM" id="MobiDB-lite"/>
    </source>
</evidence>
<dbReference type="GeneTree" id="ENSGT00940000170238"/>
<protein>
    <submittedName>
        <fullName evidence="3">Uncharacterized protein</fullName>
    </submittedName>
</protein>
<dbReference type="PANTHER" id="PTHR28594">
    <property type="entry name" value="ATR-INTERACTING PROTEIN"/>
    <property type="match status" value="1"/>
</dbReference>
<dbReference type="Proteomes" id="UP000314982">
    <property type="component" value="Unassembled WGS sequence"/>
</dbReference>
<keyword evidence="1" id="KW-0175">Coiled coil</keyword>
<dbReference type="GO" id="GO:0000077">
    <property type="term" value="P:DNA damage checkpoint signaling"/>
    <property type="evidence" value="ECO:0007669"/>
    <property type="project" value="InterPro"/>
</dbReference>
<evidence type="ECO:0000313" key="3">
    <source>
        <dbReference type="Ensembl" id="ENSHHUP00000083970.1"/>
    </source>
</evidence>
<accession>A0A4W5RCE2</accession>
<evidence type="ECO:0000256" key="1">
    <source>
        <dbReference type="SAM" id="Coils"/>
    </source>
</evidence>
<dbReference type="GO" id="GO:0006281">
    <property type="term" value="P:DNA repair"/>
    <property type="evidence" value="ECO:0007669"/>
    <property type="project" value="TreeGrafter"/>
</dbReference>
<reference evidence="3" key="3">
    <citation type="submission" date="2025-09" db="UniProtKB">
        <authorList>
            <consortium name="Ensembl"/>
        </authorList>
    </citation>
    <scope>IDENTIFICATION</scope>
</reference>
<proteinExistence type="predicted"/>